<dbReference type="RefSeq" id="XP_033426444.1">
    <property type="nucleotide sequence ID" value="XM_033570412.1"/>
</dbReference>
<accession>A0A4S3JS90</accession>
<reference evidence="3 4" key="1">
    <citation type="submission" date="2019-03" db="EMBL/GenBank/DDBJ databases">
        <title>The genome sequence of a newly discovered highly antifungal drug resistant Aspergillus species, Aspergillus tanneri NIH 1004.</title>
        <authorList>
            <person name="Mounaud S."/>
            <person name="Singh I."/>
            <person name="Joardar V."/>
            <person name="Pakala S."/>
            <person name="Pakala S."/>
            <person name="Venepally P."/>
            <person name="Hoover J."/>
            <person name="Nierman W."/>
            <person name="Chung J."/>
            <person name="Losada L."/>
        </authorList>
    </citation>
    <scope>NUCLEOTIDE SEQUENCE [LARGE SCALE GENOMIC DNA]</scope>
    <source>
        <strain evidence="3 4">NIH1004</strain>
    </source>
</reference>
<proteinExistence type="predicted"/>
<dbReference type="VEuPathDB" id="FungiDB:EYZ11_004108"/>
<reference evidence="2 5" key="2">
    <citation type="submission" date="2019-08" db="EMBL/GenBank/DDBJ databases">
        <title>The genome sequence of a newly discovered highly antifungal drug resistant Aspergillus species, Aspergillus tanneri NIH 1004.</title>
        <authorList>
            <person name="Mounaud S."/>
            <person name="Singh I."/>
            <person name="Joardar V."/>
            <person name="Pakala S."/>
            <person name="Pakala S."/>
            <person name="Venepally P."/>
            <person name="Chung J.K."/>
            <person name="Losada L."/>
            <person name="Nierman W.C."/>
        </authorList>
    </citation>
    <scope>NUCLEOTIDE SEQUENCE [LARGE SCALE GENOMIC DNA]</scope>
    <source>
        <strain evidence="2 5">NIH1004</strain>
    </source>
</reference>
<evidence type="ECO:0000313" key="4">
    <source>
        <dbReference type="Proteomes" id="UP000308092"/>
    </source>
</evidence>
<feature type="chain" id="PRO_5036122165" evidence="1">
    <location>
        <begin position="19"/>
        <end position="251"/>
    </location>
</feature>
<dbReference type="Pfam" id="PF13668">
    <property type="entry name" value="Ferritin_2"/>
    <property type="match status" value="1"/>
</dbReference>
<dbReference type="OrthoDB" id="4363568at2759"/>
<evidence type="ECO:0000313" key="5">
    <source>
        <dbReference type="Proteomes" id="UP000324241"/>
    </source>
</evidence>
<keyword evidence="4" id="KW-1185">Reference proteome</keyword>
<dbReference type="EMBL" id="QUQM01000004">
    <property type="protein sequence ID" value="KAA8647083.1"/>
    <property type="molecule type" value="Genomic_DNA"/>
</dbReference>
<dbReference type="EMBL" id="SOSA01000114">
    <property type="protein sequence ID" value="THC96411.1"/>
    <property type="molecule type" value="Genomic_DNA"/>
</dbReference>
<evidence type="ECO:0000256" key="1">
    <source>
        <dbReference type="SAM" id="SignalP"/>
    </source>
</evidence>
<dbReference type="Proteomes" id="UP000324241">
    <property type="component" value="Unassembled WGS sequence"/>
</dbReference>
<name>A0A4S3JS90_9EURO</name>
<protein>
    <submittedName>
        <fullName evidence="3">Uncharacterized protein</fullName>
    </submittedName>
</protein>
<dbReference type="GeneID" id="54328468"/>
<sequence>MRIFSALSGLLLAGAAFARNLSNSNSTCSPQSSDVKVVQYGWALQYLAERYYSSQPLNQTYLNSATNSTRANYYSNFQGILRQNRLGVRAVQQLGSKVPGYNNPRCNFTFPPVRDGASWVRNALQLEQTLTGAFIGLAGYSQAPEVSFLVARLAAEHSGFSHYIASQQRSVVYPANSTTLLPAYAPDQVLKSGNRTGRLGTYLRNCVSAPSPPCGNLTIGPLIGSNSTNSTNSTSDGSNSSLLAGFTRKYF</sequence>
<gene>
    <name evidence="2" type="ORF">ATNIH1004_005766</name>
    <name evidence="3" type="ORF">EYZ11_004108</name>
</gene>
<organism evidence="3 4">
    <name type="scientific">Aspergillus tanneri</name>
    <dbReference type="NCBI Taxonomy" id="1220188"/>
    <lineage>
        <taxon>Eukaryota</taxon>
        <taxon>Fungi</taxon>
        <taxon>Dikarya</taxon>
        <taxon>Ascomycota</taxon>
        <taxon>Pezizomycotina</taxon>
        <taxon>Eurotiomycetes</taxon>
        <taxon>Eurotiomycetidae</taxon>
        <taxon>Eurotiales</taxon>
        <taxon>Aspergillaceae</taxon>
        <taxon>Aspergillus</taxon>
        <taxon>Aspergillus subgen. Circumdati</taxon>
    </lineage>
</organism>
<feature type="signal peptide" evidence="1">
    <location>
        <begin position="1"/>
        <end position="18"/>
    </location>
</feature>
<keyword evidence="1" id="KW-0732">Signal</keyword>
<dbReference type="Proteomes" id="UP000308092">
    <property type="component" value="Unassembled WGS sequence"/>
</dbReference>
<evidence type="ECO:0000313" key="3">
    <source>
        <dbReference type="EMBL" id="THC96411.1"/>
    </source>
</evidence>
<dbReference type="AlphaFoldDB" id="A0A4S3JS90"/>
<comment type="caution">
    <text evidence="3">The sequence shown here is derived from an EMBL/GenBank/DDBJ whole genome shotgun (WGS) entry which is preliminary data.</text>
</comment>
<evidence type="ECO:0000313" key="2">
    <source>
        <dbReference type="EMBL" id="KAA8647083.1"/>
    </source>
</evidence>